<dbReference type="EMBL" id="VZAH01000029">
    <property type="protein sequence ID" value="MQP13383.1"/>
    <property type="molecule type" value="Genomic_DNA"/>
</dbReference>
<dbReference type="RefSeq" id="WP_153090097.1">
    <property type="nucleotide sequence ID" value="NZ_VZAH01000029.1"/>
</dbReference>
<accession>A0A6G1VKV8</accession>
<gene>
    <name evidence="1" type="ORF">F7D25_02915</name>
</gene>
<reference evidence="1 2" key="1">
    <citation type="submission" date="2019-09" db="EMBL/GenBank/DDBJ databases">
        <title>Distinct polysaccharide growth profiles of human intestinal Prevotella copri isolates.</title>
        <authorList>
            <person name="Fehlner-Peach H."/>
            <person name="Magnabosco C."/>
            <person name="Raghavan V."/>
            <person name="Scher J.U."/>
            <person name="Tett A."/>
            <person name="Cox L.M."/>
            <person name="Gottsegen C."/>
            <person name="Watters A."/>
            <person name="Wiltshire- Gordon J.D."/>
            <person name="Segata N."/>
            <person name="Bonneau R."/>
            <person name="Littman D.R."/>
        </authorList>
    </citation>
    <scope>NUCLEOTIDE SEQUENCE [LARGE SCALE GENOMIC DNA]</scope>
    <source>
        <strain evidence="2">iAA917</strain>
    </source>
</reference>
<proteinExistence type="predicted"/>
<comment type="caution">
    <text evidence="1">The sequence shown here is derived from an EMBL/GenBank/DDBJ whole genome shotgun (WGS) entry which is preliminary data.</text>
</comment>
<protein>
    <submittedName>
        <fullName evidence="1">Uncharacterized protein</fullName>
    </submittedName>
</protein>
<evidence type="ECO:0000313" key="2">
    <source>
        <dbReference type="Proteomes" id="UP000477980"/>
    </source>
</evidence>
<dbReference type="AlphaFoldDB" id="A0A6G1VKV8"/>
<evidence type="ECO:0000313" key="1">
    <source>
        <dbReference type="EMBL" id="MQP13383.1"/>
    </source>
</evidence>
<dbReference type="Proteomes" id="UP000477980">
    <property type="component" value="Unassembled WGS sequence"/>
</dbReference>
<sequence>MNTVLNANMNESSNKLVKGFYPNTELGIDLKLITRKPGRLGIGEYLDGAITHDGEDHFTFVQNDSEKKKKDKVVQRNPHVYEGTYINVNRKKDGTLYPTFNRPQFTEKFTFQDFCLQAAKELWVISGQEKGQPINMK</sequence>
<name>A0A6G1VKV8_9BACT</name>
<dbReference type="OrthoDB" id="1076825at2"/>
<organism evidence="1 2">
    <name type="scientific">Segatella copri</name>
    <dbReference type="NCBI Taxonomy" id="165179"/>
    <lineage>
        <taxon>Bacteria</taxon>
        <taxon>Pseudomonadati</taxon>
        <taxon>Bacteroidota</taxon>
        <taxon>Bacteroidia</taxon>
        <taxon>Bacteroidales</taxon>
        <taxon>Prevotellaceae</taxon>
        <taxon>Segatella</taxon>
    </lineage>
</organism>